<evidence type="ECO:0000313" key="8">
    <source>
        <dbReference type="Proteomes" id="UP001295423"/>
    </source>
</evidence>
<accession>A0AAD2FP97</accession>
<protein>
    <recommendedName>
        <fullName evidence="6">Alpha-type protein kinase domain-containing protein</fullName>
    </recommendedName>
</protein>
<evidence type="ECO:0000256" key="1">
    <source>
        <dbReference type="ARBA" id="ARBA00022527"/>
    </source>
</evidence>
<gene>
    <name evidence="7" type="ORF">CYCCA115_LOCUS11558</name>
</gene>
<organism evidence="7 8">
    <name type="scientific">Cylindrotheca closterium</name>
    <dbReference type="NCBI Taxonomy" id="2856"/>
    <lineage>
        <taxon>Eukaryota</taxon>
        <taxon>Sar</taxon>
        <taxon>Stramenopiles</taxon>
        <taxon>Ochrophyta</taxon>
        <taxon>Bacillariophyta</taxon>
        <taxon>Bacillariophyceae</taxon>
        <taxon>Bacillariophycidae</taxon>
        <taxon>Bacillariales</taxon>
        <taxon>Bacillariaceae</taxon>
        <taxon>Cylindrotheca</taxon>
    </lineage>
</organism>
<evidence type="ECO:0000256" key="3">
    <source>
        <dbReference type="ARBA" id="ARBA00022741"/>
    </source>
</evidence>
<evidence type="ECO:0000259" key="6">
    <source>
        <dbReference type="PROSITE" id="PS51158"/>
    </source>
</evidence>
<proteinExistence type="predicted"/>
<dbReference type="GO" id="GO:0005524">
    <property type="term" value="F:ATP binding"/>
    <property type="evidence" value="ECO:0007669"/>
    <property type="project" value="UniProtKB-KW"/>
</dbReference>
<dbReference type="SMART" id="SM00811">
    <property type="entry name" value="Alpha_kinase"/>
    <property type="match status" value="1"/>
</dbReference>
<dbReference type="InterPro" id="IPR004166">
    <property type="entry name" value="a-kinase_dom"/>
</dbReference>
<keyword evidence="2" id="KW-0808">Transferase</keyword>
<keyword evidence="1" id="KW-0723">Serine/threonine-protein kinase</keyword>
<evidence type="ECO:0000256" key="4">
    <source>
        <dbReference type="ARBA" id="ARBA00022777"/>
    </source>
</evidence>
<dbReference type="PANTHER" id="PTHR45992">
    <property type="entry name" value="EUKARYOTIC ELONGATION FACTOR 2 KINASE-RELATED"/>
    <property type="match status" value="1"/>
</dbReference>
<evidence type="ECO:0000256" key="2">
    <source>
        <dbReference type="ARBA" id="ARBA00022679"/>
    </source>
</evidence>
<keyword evidence="4" id="KW-0418">Kinase</keyword>
<evidence type="ECO:0000313" key="7">
    <source>
        <dbReference type="EMBL" id="CAJ1948321.1"/>
    </source>
</evidence>
<dbReference type="PROSITE" id="PS51158">
    <property type="entry name" value="ALPHA_KINASE"/>
    <property type="match status" value="1"/>
</dbReference>
<dbReference type="InterPro" id="IPR011009">
    <property type="entry name" value="Kinase-like_dom_sf"/>
</dbReference>
<dbReference type="Proteomes" id="UP001295423">
    <property type="component" value="Unassembled WGS sequence"/>
</dbReference>
<dbReference type="InterPro" id="IPR051852">
    <property type="entry name" value="Alpha-type_PK"/>
</dbReference>
<evidence type="ECO:0000256" key="5">
    <source>
        <dbReference type="ARBA" id="ARBA00022840"/>
    </source>
</evidence>
<dbReference type="GO" id="GO:0004674">
    <property type="term" value="F:protein serine/threonine kinase activity"/>
    <property type="evidence" value="ECO:0007669"/>
    <property type="project" value="UniProtKB-KW"/>
</dbReference>
<keyword evidence="5" id="KW-0067">ATP-binding</keyword>
<keyword evidence="8" id="KW-1185">Reference proteome</keyword>
<dbReference type="Gene3D" id="3.20.200.10">
    <property type="entry name" value="MHCK/EF2 kinase"/>
    <property type="match status" value="1"/>
</dbReference>
<dbReference type="SUPFAM" id="SSF56112">
    <property type="entry name" value="Protein kinase-like (PK-like)"/>
    <property type="match status" value="1"/>
</dbReference>
<dbReference type="AlphaFoldDB" id="A0AAD2FP97"/>
<reference evidence="7" key="1">
    <citation type="submission" date="2023-08" db="EMBL/GenBank/DDBJ databases">
        <authorList>
            <person name="Audoor S."/>
            <person name="Bilcke G."/>
        </authorList>
    </citation>
    <scope>NUCLEOTIDE SEQUENCE</scope>
</reference>
<name>A0AAD2FP97_9STRA</name>
<dbReference type="CDD" id="cd17509">
    <property type="entry name" value="Alpha_kinase"/>
    <property type="match status" value="1"/>
</dbReference>
<keyword evidence="3" id="KW-0547">Nucleotide-binding</keyword>
<sequence>MATARRNNATGAIFDDNAMEHPFAEGSFRYVAKGKYTEGARRGEKCVCKWFKTGSVYEDSYYEADLRTAKKCIQIISRFNKDRCIDRIVRVNLPEVWEIEAGHPLSGTKVLQEPYIKKYQKFNSNSGWKADGFEWGRAMQALSLYSYHITGGKYLLCDLQGGVYKDGVILTDPVIMSRNKGAYGPTDLGPDGIKSFFANFEVNEYCQSYWRLPKKTKKVYKARKGTTMHHVGTRVSRQPMTHGGHY</sequence>
<dbReference type="PANTHER" id="PTHR45992:SF11">
    <property type="entry name" value="ALPHA-TYPE PROTEIN KINASE DOMAIN-CONTAINING PROTEIN"/>
    <property type="match status" value="1"/>
</dbReference>
<dbReference type="EMBL" id="CAKOGP040001747">
    <property type="protein sequence ID" value="CAJ1948321.1"/>
    <property type="molecule type" value="Genomic_DNA"/>
</dbReference>
<dbReference type="Pfam" id="PF02816">
    <property type="entry name" value="Alpha_kinase"/>
    <property type="match status" value="1"/>
</dbReference>
<feature type="domain" description="Alpha-type protein kinase" evidence="6">
    <location>
        <begin position="1"/>
        <end position="215"/>
    </location>
</feature>
<comment type="caution">
    <text evidence="7">The sequence shown here is derived from an EMBL/GenBank/DDBJ whole genome shotgun (WGS) entry which is preliminary data.</text>
</comment>